<sequence length="182" mass="21559">MREKTQYLFKVNMTQQKKLGKIKGIVVKGTPKAVLLRLGSGQEEWFPKSSIQSKNDYKLTETAQEFLIDTWILEKKNLPRDGDFFMQKVITRIKEYHKENLIALYGIGSYFNSELSLSWDRNDVDLILIMKSIENIPKDAWEKRFKSRIIDNHDVYLGYNTIEMYKNKETFKKWSGANYKWA</sequence>
<comment type="caution">
    <text evidence="1">The sequence shown here is derived from an EMBL/GenBank/DDBJ whole genome shotgun (WGS) entry which is preliminary data.</text>
</comment>
<name>A0A0F9BJC6_9ZZZZ</name>
<accession>A0A0F9BJC6</accession>
<dbReference type="EMBL" id="LAZR01051752">
    <property type="protein sequence ID" value="KKK84491.1"/>
    <property type="molecule type" value="Genomic_DNA"/>
</dbReference>
<gene>
    <name evidence="1" type="ORF">LCGC14_2782820</name>
</gene>
<proteinExistence type="predicted"/>
<protein>
    <submittedName>
        <fullName evidence="1">Uncharacterized protein</fullName>
    </submittedName>
</protein>
<evidence type="ECO:0000313" key="1">
    <source>
        <dbReference type="EMBL" id="KKK84491.1"/>
    </source>
</evidence>
<dbReference type="AlphaFoldDB" id="A0A0F9BJC6"/>
<reference evidence="1" key="1">
    <citation type="journal article" date="2015" name="Nature">
        <title>Complex archaea that bridge the gap between prokaryotes and eukaryotes.</title>
        <authorList>
            <person name="Spang A."/>
            <person name="Saw J.H."/>
            <person name="Jorgensen S.L."/>
            <person name="Zaremba-Niedzwiedzka K."/>
            <person name="Martijn J."/>
            <person name="Lind A.E."/>
            <person name="van Eijk R."/>
            <person name="Schleper C."/>
            <person name="Guy L."/>
            <person name="Ettema T.J."/>
        </authorList>
    </citation>
    <scope>NUCLEOTIDE SEQUENCE</scope>
</reference>
<feature type="non-terminal residue" evidence="1">
    <location>
        <position position="182"/>
    </location>
</feature>
<organism evidence="1">
    <name type="scientific">marine sediment metagenome</name>
    <dbReference type="NCBI Taxonomy" id="412755"/>
    <lineage>
        <taxon>unclassified sequences</taxon>
        <taxon>metagenomes</taxon>
        <taxon>ecological metagenomes</taxon>
    </lineage>
</organism>